<dbReference type="EMBL" id="LR900499">
    <property type="protein sequence ID" value="CAD7245889.1"/>
    <property type="molecule type" value="Genomic_DNA"/>
</dbReference>
<proteinExistence type="predicted"/>
<evidence type="ECO:0000313" key="2">
    <source>
        <dbReference type="EMBL" id="CAD7245889.1"/>
    </source>
</evidence>
<dbReference type="EMBL" id="CAJPEV010000982">
    <property type="protein sequence ID" value="CAG0889910.1"/>
    <property type="molecule type" value="Genomic_DNA"/>
</dbReference>
<reference evidence="2" key="1">
    <citation type="submission" date="2020-11" db="EMBL/GenBank/DDBJ databases">
        <authorList>
            <person name="Tran Van P."/>
        </authorList>
    </citation>
    <scope>NUCLEOTIDE SEQUENCE</scope>
</reference>
<evidence type="ECO:0000256" key="1">
    <source>
        <dbReference type="SAM" id="MobiDB-lite"/>
    </source>
</evidence>
<accession>A0A7R8X8A9</accession>
<gene>
    <name evidence="2" type="ORF">DSTB1V02_LOCUS5755</name>
</gene>
<feature type="region of interest" description="Disordered" evidence="1">
    <location>
        <begin position="142"/>
        <end position="168"/>
    </location>
</feature>
<protein>
    <recommendedName>
        <fullName evidence="4">PH domain-containing protein</fullName>
    </recommendedName>
</protein>
<organism evidence="2">
    <name type="scientific">Darwinula stevensoni</name>
    <dbReference type="NCBI Taxonomy" id="69355"/>
    <lineage>
        <taxon>Eukaryota</taxon>
        <taxon>Metazoa</taxon>
        <taxon>Ecdysozoa</taxon>
        <taxon>Arthropoda</taxon>
        <taxon>Crustacea</taxon>
        <taxon>Oligostraca</taxon>
        <taxon>Ostracoda</taxon>
        <taxon>Podocopa</taxon>
        <taxon>Podocopida</taxon>
        <taxon>Darwinulocopina</taxon>
        <taxon>Darwinuloidea</taxon>
        <taxon>Darwinulidae</taxon>
        <taxon>Darwinula</taxon>
    </lineage>
</organism>
<dbReference type="Proteomes" id="UP000677054">
    <property type="component" value="Unassembled WGS sequence"/>
</dbReference>
<keyword evidence="3" id="KW-1185">Reference proteome</keyword>
<evidence type="ECO:0000313" key="3">
    <source>
        <dbReference type="Proteomes" id="UP000677054"/>
    </source>
</evidence>
<feature type="compositionally biased region" description="Basic and acidic residues" evidence="1">
    <location>
        <begin position="158"/>
        <end position="167"/>
    </location>
</feature>
<sequence length="290" mass="33156">MYHVLKKKCESYTGFEQLRRDHRIASSDFLRRTPGTNEGDEERLLSLQAEFQGKSTREAVQLGMGDLSTRILRGKDEVLQIHLAGESQAEVRDWMKTIRDALRSLHRSQSLERLPLSTAPNTEEQLFLESKRQRCRMTEARNRNSIYEYPSSEEEDRDGSGDHERPSPARIFYSLPHLHVQHNLLKSSSGDREPIGQELMGHLDVCIAVIRQGGLRESVEYLTSALEVIREGLSRLNSELKGIEDVKRDLSLVQRNLTHLDVGTRELCTRCQASASEIHKIKQLENIGDI</sequence>
<name>A0A7R8X8A9_9CRUS</name>
<evidence type="ECO:0008006" key="4">
    <source>
        <dbReference type="Google" id="ProtNLM"/>
    </source>
</evidence>
<dbReference type="AlphaFoldDB" id="A0A7R8X8A9"/>